<dbReference type="EC" id="2.7.13.3" evidence="2"/>
<dbReference type="InterPro" id="IPR036890">
    <property type="entry name" value="HATPase_C_sf"/>
</dbReference>
<dbReference type="PANTHER" id="PTHR45453">
    <property type="entry name" value="PHOSPHATE REGULON SENSOR PROTEIN PHOR"/>
    <property type="match status" value="1"/>
</dbReference>
<dbReference type="RefSeq" id="WP_145456786.1">
    <property type="nucleotide sequence ID" value="NZ_CP036317.1"/>
</dbReference>
<dbReference type="InterPro" id="IPR050351">
    <property type="entry name" value="BphY/WalK/GraS-like"/>
</dbReference>
<dbReference type="InterPro" id="IPR005467">
    <property type="entry name" value="His_kinase_dom"/>
</dbReference>
<evidence type="ECO:0000256" key="2">
    <source>
        <dbReference type="ARBA" id="ARBA00012438"/>
    </source>
</evidence>
<dbReference type="PROSITE" id="PS50109">
    <property type="entry name" value="HIS_KIN"/>
    <property type="match status" value="1"/>
</dbReference>
<dbReference type="SMART" id="SM00387">
    <property type="entry name" value="HATPase_c"/>
    <property type="match status" value="1"/>
</dbReference>
<keyword evidence="6" id="KW-0902">Two-component regulatory system</keyword>
<reference evidence="8 9" key="1">
    <citation type="submission" date="2019-02" db="EMBL/GenBank/DDBJ databases">
        <title>Deep-cultivation of Planctomycetes and their phenomic and genomic characterization uncovers novel biology.</title>
        <authorList>
            <person name="Wiegand S."/>
            <person name="Jogler M."/>
            <person name="Boedeker C."/>
            <person name="Pinto D."/>
            <person name="Vollmers J."/>
            <person name="Rivas-Marin E."/>
            <person name="Kohn T."/>
            <person name="Peeters S.H."/>
            <person name="Heuer A."/>
            <person name="Rast P."/>
            <person name="Oberbeckmann S."/>
            <person name="Bunk B."/>
            <person name="Jeske O."/>
            <person name="Meyerdierks A."/>
            <person name="Storesund J.E."/>
            <person name="Kallscheuer N."/>
            <person name="Luecker S."/>
            <person name="Lage O.M."/>
            <person name="Pohl T."/>
            <person name="Merkel B.J."/>
            <person name="Hornburger P."/>
            <person name="Mueller R.-W."/>
            <person name="Bruemmer F."/>
            <person name="Labrenz M."/>
            <person name="Spormann A.M."/>
            <person name="Op den Camp H."/>
            <person name="Overmann J."/>
            <person name="Amann R."/>
            <person name="Jetten M.S.M."/>
            <person name="Mascher T."/>
            <person name="Medema M.H."/>
            <person name="Devos D.P."/>
            <person name="Kaster A.-K."/>
            <person name="Ovreas L."/>
            <person name="Rohde M."/>
            <person name="Galperin M.Y."/>
            <person name="Jogler C."/>
        </authorList>
    </citation>
    <scope>NUCLEOTIDE SEQUENCE [LARGE SCALE GENOMIC DNA]</scope>
    <source>
        <strain evidence="8 9">Pan153</strain>
    </source>
</reference>
<gene>
    <name evidence="8" type="primary">kdpD</name>
    <name evidence="8" type="ORF">Pan153_32220</name>
</gene>
<evidence type="ECO:0000256" key="6">
    <source>
        <dbReference type="ARBA" id="ARBA00023012"/>
    </source>
</evidence>
<evidence type="ECO:0000256" key="3">
    <source>
        <dbReference type="ARBA" id="ARBA00022553"/>
    </source>
</evidence>
<dbReference type="PRINTS" id="PR00344">
    <property type="entry name" value="BCTRLSENSOR"/>
</dbReference>
<dbReference type="InterPro" id="IPR003594">
    <property type="entry name" value="HATPase_dom"/>
</dbReference>
<dbReference type="GO" id="GO:0016036">
    <property type="term" value="P:cellular response to phosphate starvation"/>
    <property type="evidence" value="ECO:0007669"/>
    <property type="project" value="TreeGrafter"/>
</dbReference>
<name>A0A518FQE3_9PLAN</name>
<evidence type="ECO:0000256" key="4">
    <source>
        <dbReference type="ARBA" id="ARBA00022679"/>
    </source>
</evidence>
<dbReference type="GO" id="GO:0004721">
    <property type="term" value="F:phosphoprotein phosphatase activity"/>
    <property type="evidence" value="ECO:0007669"/>
    <property type="project" value="TreeGrafter"/>
</dbReference>
<evidence type="ECO:0000313" key="8">
    <source>
        <dbReference type="EMBL" id="QDV18563.1"/>
    </source>
</evidence>
<proteinExistence type="predicted"/>
<keyword evidence="3" id="KW-0597">Phosphoprotein</keyword>
<evidence type="ECO:0000256" key="5">
    <source>
        <dbReference type="ARBA" id="ARBA00022777"/>
    </source>
</evidence>
<dbReference type="EMBL" id="CP036317">
    <property type="protein sequence ID" value="QDV18563.1"/>
    <property type="molecule type" value="Genomic_DNA"/>
</dbReference>
<protein>
    <recommendedName>
        <fullName evidence="2">histidine kinase</fullName>
        <ecNumber evidence="2">2.7.13.3</ecNumber>
    </recommendedName>
</protein>
<dbReference type="GO" id="GO:0000155">
    <property type="term" value="F:phosphorelay sensor kinase activity"/>
    <property type="evidence" value="ECO:0007669"/>
    <property type="project" value="TreeGrafter"/>
</dbReference>
<dbReference type="CDD" id="cd00075">
    <property type="entry name" value="HATPase"/>
    <property type="match status" value="1"/>
</dbReference>
<comment type="catalytic activity">
    <reaction evidence="1">
        <text>ATP + protein L-histidine = ADP + protein N-phospho-L-histidine.</text>
        <dbReference type="EC" id="2.7.13.3"/>
    </reaction>
</comment>
<dbReference type="AlphaFoldDB" id="A0A518FQE3"/>
<dbReference type="InterPro" id="IPR004358">
    <property type="entry name" value="Sig_transdc_His_kin-like_C"/>
</dbReference>
<feature type="domain" description="Histidine kinase" evidence="7">
    <location>
        <begin position="209"/>
        <end position="429"/>
    </location>
</feature>
<keyword evidence="4 8" id="KW-0808">Transferase</keyword>
<keyword evidence="5" id="KW-0418">Kinase</keyword>
<evidence type="ECO:0000259" key="7">
    <source>
        <dbReference type="PROSITE" id="PS50109"/>
    </source>
</evidence>
<dbReference type="Gene3D" id="3.30.565.10">
    <property type="entry name" value="Histidine kinase-like ATPase, C-terminal domain"/>
    <property type="match status" value="1"/>
</dbReference>
<dbReference type="Pfam" id="PF02518">
    <property type="entry name" value="HATPase_c"/>
    <property type="match status" value="1"/>
</dbReference>
<dbReference type="SUPFAM" id="SSF55874">
    <property type="entry name" value="ATPase domain of HSP90 chaperone/DNA topoisomerase II/histidine kinase"/>
    <property type="match status" value="1"/>
</dbReference>
<accession>A0A518FQE3</accession>
<dbReference type="GO" id="GO:0005886">
    <property type="term" value="C:plasma membrane"/>
    <property type="evidence" value="ECO:0007669"/>
    <property type="project" value="TreeGrafter"/>
</dbReference>
<organism evidence="8 9">
    <name type="scientific">Gimesia panareensis</name>
    <dbReference type="NCBI Taxonomy" id="2527978"/>
    <lineage>
        <taxon>Bacteria</taxon>
        <taxon>Pseudomonadati</taxon>
        <taxon>Planctomycetota</taxon>
        <taxon>Planctomycetia</taxon>
        <taxon>Planctomycetales</taxon>
        <taxon>Planctomycetaceae</taxon>
        <taxon>Gimesia</taxon>
    </lineage>
</organism>
<sequence length="436" mass="49034">MTGSGVRLHLNELADTHLTAVKRRHGAARREYLDALIKLIKIRLDARNVSIFYQIPFENQIECLATTGLADAVSGKILSSQEWSKVTYEANQGLTGTCFATGKTSVRVRDEASHHTPKYVETSDGEVSRNMGSCFCPIRKPSYSITTDTFPKSNGVIRCSDPFSSLLHGTPASCFSSIALKKLAFISRQVAPVLHTFAIRVQRDYAISIVKHDLETPLNMIRDTAEDIETYVETDGVVKWHDLMNLKTSAMFAQNLVDQLDLDPFQVPDLVVEETLLEADIVARLRHMLEHFAKSENAMSIRYSMYVSHNERVPVMYLDQSLIERAFWNLLVNAIKYGLEKSVIEVDAWVKENGSVIVDVTNKGIGVKEEDKERIFEPNFRGNKAKRKKQGLGLGLPIARRALEKHGGNLNLVSLANPTTFRMVFPKHLQDETWKA</sequence>
<evidence type="ECO:0000256" key="1">
    <source>
        <dbReference type="ARBA" id="ARBA00000085"/>
    </source>
</evidence>
<dbReference type="Proteomes" id="UP000320839">
    <property type="component" value="Chromosome"/>
</dbReference>
<dbReference type="OrthoDB" id="9804645at2"/>
<evidence type="ECO:0000313" key="9">
    <source>
        <dbReference type="Proteomes" id="UP000320839"/>
    </source>
</evidence>
<dbReference type="PANTHER" id="PTHR45453:SF1">
    <property type="entry name" value="PHOSPHATE REGULON SENSOR PROTEIN PHOR"/>
    <property type="match status" value="1"/>
</dbReference>